<dbReference type="PIRSF" id="PIRSF036548">
    <property type="entry name" value="Fdx_FixX"/>
    <property type="match status" value="1"/>
</dbReference>
<dbReference type="Proteomes" id="UP000440096">
    <property type="component" value="Unassembled WGS sequence"/>
</dbReference>
<evidence type="ECO:0000313" key="8">
    <source>
        <dbReference type="Proteomes" id="UP000440096"/>
    </source>
</evidence>
<keyword evidence="5" id="KW-0411">Iron-sulfur</keyword>
<dbReference type="InterPro" id="IPR012206">
    <property type="entry name" value="Fd_FixX"/>
</dbReference>
<gene>
    <name evidence="7" type="ORF">GKO32_05905</name>
</gene>
<dbReference type="AlphaFoldDB" id="A0A6N7Z3J7"/>
<dbReference type="SUPFAM" id="SSF54862">
    <property type="entry name" value="4Fe-4S ferredoxins"/>
    <property type="match status" value="1"/>
</dbReference>
<evidence type="ECO:0000256" key="3">
    <source>
        <dbReference type="ARBA" id="ARBA00022982"/>
    </source>
</evidence>
<feature type="domain" description="4Fe-4S ferredoxin-type" evidence="6">
    <location>
        <begin position="58"/>
        <end position="88"/>
    </location>
</feature>
<feature type="domain" description="4Fe-4S ferredoxin-type" evidence="6">
    <location>
        <begin position="26"/>
        <end position="57"/>
    </location>
</feature>
<keyword evidence="8" id="KW-1185">Reference proteome</keyword>
<keyword evidence="3" id="KW-0249">Electron transport</keyword>
<dbReference type="PROSITE" id="PS51379">
    <property type="entry name" value="4FE4S_FER_2"/>
    <property type="match status" value="2"/>
</dbReference>
<dbReference type="PANTHER" id="PTHR43082">
    <property type="entry name" value="FERREDOXIN-LIKE"/>
    <property type="match status" value="1"/>
</dbReference>
<protein>
    <submittedName>
        <fullName evidence="7">Ferredoxin</fullName>
    </submittedName>
</protein>
<accession>A0A6N7Z3J7</accession>
<dbReference type="EMBL" id="WMBA01000006">
    <property type="protein sequence ID" value="MTD53516.1"/>
    <property type="molecule type" value="Genomic_DNA"/>
</dbReference>
<evidence type="ECO:0000256" key="5">
    <source>
        <dbReference type="ARBA" id="ARBA00023014"/>
    </source>
</evidence>
<dbReference type="OrthoDB" id="9800260at2"/>
<dbReference type="GO" id="GO:0051536">
    <property type="term" value="F:iron-sulfur cluster binding"/>
    <property type="evidence" value="ECO:0007669"/>
    <property type="project" value="UniProtKB-KW"/>
</dbReference>
<evidence type="ECO:0000259" key="6">
    <source>
        <dbReference type="PROSITE" id="PS51379"/>
    </source>
</evidence>
<comment type="caution">
    <text evidence="7">The sequence shown here is derived from an EMBL/GenBank/DDBJ whole genome shotgun (WGS) entry which is preliminary data.</text>
</comment>
<evidence type="ECO:0000313" key="7">
    <source>
        <dbReference type="EMBL" id="MTD53516.1"/>
    </source>
</evidence>
<keyword evidence="4" id="KW-0408">Iron</keyword>
<dbReference type="PANTHER" id="PTHR43082:SF3">
    <property type="entry name" value="FERREDOXIN-LIKE PROTEIN YDIT"/>
    <property type="match status" value="1"/>
</dbReference>
<dbReference type="Pfam" id="PF13187">
    <property type="entry name" value="Fer4_9"/>
    <property type="match status" value="1"/>
</dbReference>
<dbReference type="GO" id="GO:0005506">
    <property type="term" value="F:iron ion binding"/>
    <property type="evidence" value="ECO:0007669"/>
    <property type="project" value="InterPro"/>
</dbReference>
<proteinExistence type="predicted"/>
<name>A0A6N7Z3J7_9PSEU</name>
<evidence type="ECO:0000256" key="2">
    <source>
        <dbReference type="ARBA" id="ARBA00022723"/>
    </source>
</evidence>
<keyword evidence="2" id="KW-0479">Metal-binding</keyword>
<organism evidence="7 8">
    <name type="scientific">Amycolatopsis pithecellobii</name>
    <dbReference type="NCBI Taxonomy" id="664692"/>
    <lineage>
        <taxon>Bacteria</taxon>
        <taxon>Bacillati</taxon>
        <taxon>Actinomycetota</taxon>
        <taxon>Actinomycetes</taxon>
        <taxon>Pseudonocardiales</taxon>
        <taxon>Pseudonocardiaceae</taxon>
        <taxon>Amycolatopsis</taxon>
    </lineage>
</organism>
<keyword evidence="1" id="KW-0813">Transport</keyword>
<evidence type="ECO:0000256" key="4">
    <source>
        <dbReference type="ARBA" id="ARBA00023004"/>
    </source>
</evidence>
<reference evidence="7 8" key="1">
    <citation type="submission" date="2019-11" db="EMBL/GenBank/DDBJ databases">
        <title>Draft genome of Amycolatopsis RM579.</title>
        <authorList>
            <person name="Duangmal K."/>
            <person name="Mingma R."/>
        </authorList>
    </citation>
    <scope>NUCLEOTIDE SEQUENCE [LARGE SCALE GENOMIC DNA]</scope>
    <source>
        <strain evidence="7 8">RM579</strain>
    </source>
</reference>
<evidence type="ECO:0000256" key="1">
    <source>
        <dbReference type="ARBA" id="ARBA00022448"/>
    </source>
</evidence>
<dbReference type="Gene3D" id="3.30.70.20">
    <property type="match status" value="1"/>
</dbReference>
<dbReference type="InterPro" id="IPR017896">
    <property type="entry name" value="4Fe4S_Fe-S-bd"/>
</dbReference>
<dbReference type="RefSeq" id="WP_154755765.1">
    <property type="nucleotide sequence ID" value="NZ_WMBA01000006.1"/>
</dbReference>
<sequence length="99" mass="10824">MTGKRYQEPAFDDVMSTVEFRVAQRAHITVDADVCRSCTTKACVHACPADLFVPTSDGGILFNYEQCFECGTCYQVCNGEGAISWSYPDGGHGVVFRKG</sequence>